<reference evidence="2 3" key="1">
    <citation type="journal article" date="2015" name="Nat. Commun.">
        <title>Outbred genome sequencing and CRISPR/Cas9 gene editing in butterflies.</title>
        <authorList>
            <person name="Li X."/>
            <person name="Fan D."/>
            <person name="Zhang W."/>
            <person name="Liu G."/>
            <person name="Zhang L."/>
            <person name="Zhao L."/>
            <person name="Fang X."/>
            <person name="Chen L."/>
            <person name="Dong Y."/>
            <person name="Chen Y."/>
            <person name="Ding Y."/>
            <person name="Zhao R."/>
            <person name="Feng M."/>
            <person name="Zhu Y."/>
            <person name="Feng Y."/>
            <person name="Jiang X."/>
            <person name="Zhu D."/>
            <person name="Xiang H."/>
            <person name="Feng X."/>
            <person name="Li S."/>
            <person name="Wang J."/>
            <person name="Zhang G."/>
            <person name="Kronforst M.R."/>
            <person name="Wang W."/>
        </authorList>
    </citation>
    <scope>NUCLEOTIDE SEQUENCE [LARGE SCALE GENOMIC DNA]</scope>
    <source>
        <strain evidence="2">Ya'a_city_454_Pm</strain>
        <tissue evidence="2">Whole body</tissue>
    </source>
</reference>
<dbReference type="AlphaFoldDB" id="A0A194RKL3"/>
<accession>A0A194RKL3</accession>
<feature type="compositionally biased region" description="Polar residues" evidence="1">
    <location>
        <begin position="68"/>
        <end position="79"/>
    </location>
</feature>
<evidence type="ECO:0000256" key="1">
    <source>
        <dbReference type="SAM" id="MobiDB-lite"/>
    </source>
</evidence>
<evidence type="ECO:0000313" key="3">
    <source>
        <dbReference type="Proteomes" id="UP000053240"/>
    </source>
</evidence>
<dbReference type="Proteomes" id="UP000053240">
    <property type="component" value="Unassembled WGS sequence"/>
</dbReference>
<name>A0A194RKL3_PAPMA</name>
<organism evidence="2 3">
    <name type="scientific">Papilio machaon</name>
    <name type="common">Old World swallowtail butterfly</name>
    <dbReference type="NCBI Taxonomy" id="76193"/>
    <lineage>
        <taxon>Eukaryota</taxon>
        <taxon>Metazoa</taxon>
        <taxon>Ecdysozoa</taxon>
        <taxon>Arthropoda</taxon>
        <taxon>Hexapoda</taxon>
        <taxon>Insecta</taxon>
        <taxon>Pterygota</taxon>
        <taxon>Neoptera</taxon>
        <taxon>Endopterygota</taxon>
        <taxon>Lepidoptera</taxon>
        <taxon>Glossata</taxon>
        <taxon>Ditrysia</taxon>
        <taxon>Papilionoidea</taxon>
        <taxon>Papilionidae</taxon>
        <taxon>Papilioninae</taxon>
        <taxon>Papilio</taxon>
    </lineage>
</organism>
<keyword evidence="3" id="KW-1185">Reference proteome</keyword>
<dbReference type="EMBL" id="KQ460045">
    <property type="protein sequence ID" value="KPJ18077.1"/>
    <property type="molecule type" value="Genomic_DNA"/>
</dbReference>
<dbReference type="InParanoid" id="A0A194RKL3"/>
<evidence type="ECO:0000313" key="2">
    <source>
        <dbReference type="EMBL" id="KPJ18077.1"/>
    </source>
</evidence>
<feature type="compositionally biased region" description="Basic and acidic residues" evidence="1">
    <location>
        <begin position="52"/>
        <end position="67"/>
    </location>
</feature>
<protein>
    <submittedName>
        <fullName evidence="2">Uncharacterized protein</fullName>
    </submittedName>
</protein>
<sequence length="85" mass="9759">MMRNISGVRGAFYKYMIRRRSWANVSGGERREARRVSSARSVAAGRRTRAQRTNEPHSANYRDDPDPTQRNAKPLSTPNIDIHCE</sequence>
<feature type="region of interest" description="Disordered" evidence="1">
    <location>
        <begin position="24"/>
        <end position="85"/>
    </location>
</feature>
<proteinExistence type="predicted"/>
<gene>
    <name evidence="2" type="ORF">RR48_11925</name>
</gene>
<feature type="compositionally biased region" description="Low complexity" evidence="1">
    <location>
        <begin position="36"/>
        <end position="45"/>
    </location>
</feature>